<evidence type="ECO:0000313" key="12">
    <source>
        <dbReference type="Proteomes" id="UP000313849"/>
    </source>
</evidence>
<dbReference type="GO" id="GO:0003677">
    <property type="term" value="F:DNA binding"/>
    <property type="evidence" value="ECO:0007669"/>
    <property type="project" value="UniProtKB-UniRule"/>
</dbReference>
<keyword evidence="2 8" id="KW-0235">DNA replication</keyword>
<keyword evidence="3 8" id="KW-0479">Metal-binding</keyword>
<dbReference type="InterPro" id="IPR042115">
    <property type="entry name" value="PriA_3primeBD_sf"/>
</dbReference>
<evidence type="ECO:0000256" key="8">
    <source>
        <dbReference type="HAMAP-Rule" id="MF_00983"/>
    </source>
</evidence>
<evidence type="ECO:0000256" key="2">
    <source>
        <dbReference type="ARBA" id="ARBA00022705"/>
    </source>
</evidence>
<dbReference type="GO" id="GO:0006269">
    <property type="term" value="P:DNA replication, synthesis of primer"/>
    <property type="evidence" value="ECO:0007669"/>
    <property type="project" value="UniProtKB-KW"/>
</dbReference>
<dbReference type="GO" id="GO:0006310">
    <property type="term" value="P:DNA recombination"/>
    <property type="evidence" value="ECO:0007669"/>
    <property type="project" value="InterPro"/>
</dbReference>
<dbReference type="GO" id="GO:0006302">
    <property type="term" value="P:double-strand break repair"/>
    <property type="evidence" value="ECO:0007669"/>
    <property type="project" value="InterPro"/>
</dbReference>
<evidence type="ECO:0000256" key="9">
    <source>
        <dbReference type="SAM" id="MobiDB-lite"/>
    </source>
</evidence>
<comment type="caution">
    <text evidence="8">As this protein does not have any detectable helicase domains, it probably does not have helicase activity.</text>
</comment>
<dbReference type="OrthoDB" id="3177118at2"/>
<dbReference type="Gene3D" id="3.40.50.300">
    <property type="entry name" value="P-loop containing nucleotide triphosphate hydrolases"/>
    <property type="match status" value="1"/>
</dbReference>
<accession>A0A5C5BAT8</accession>
<comment type="subunit">
    <text evidence="8">Component of the replication restart primosome.</text>
</comment>
<feature type="binding site" evidence="8">
    <location>
        <position position="425"/>
    </location>
    <ligand>
        <name>Zn(2+)</name>
        <dbReference type="ChEBI" id="CHEBI:29105"/>
        <label>2</label>
    </ligand>
</feature>
<feature type="binding site" evidence="8">
    <location>
        <position position="443"/>
    </location>
    <ligand>
        <name>Zn(2+)</name>
        <dbReference type="ChEBI" id="CHEBI:29105"/>
        <label>2</label>
    </ligand>
</feature>
<dbReference type="PANTHER" id="PTHR30580">
    <property type="entry name" value="PRIMOSOMAL PROTEIN N"/>
    <property type="match status" value="1"/>
</dbReference>
<feature type="binding site" evidence="8">
    <location>
        <position position="416"/>
    </location>
    <ligand>
        <name>Zn(2+)</name>
        <dbReference type="ChEBI" id="CHEBI:29105"/>
        <label>1</label>
    </ligand>
</feature>
<comment type="function">
    <text evidence="8">Initiates the restart of stalled replication forks, which reloads the replicative helicase on sites other than the origin of replication. Recognizes and binds to abandoned replication forks and remodels them to uncover a helicase loading site. Promotes assembly of the primosome at these replication forks.</text>
</comment>
<comment type="similarity">
    <text evidence="8">Belongs to the helicase family. PriA subfamily.</text>
</comment>
<dbReference type="HAMAP" id="MF_00983">
    <property type="entry name" value="PriA"/>
    <property type="match status" value="1"/>
</dbReference>
<feature type="binding site" evidence="8">
    <location>
        <position position="440"/>
    </location>
    <ligand>
        <name>Zn(2+)</name>
        <dbReference type="ChEBI" id="CHEBI:29105"/>
        <label>2</label>
    </ligand>
</feature>
<dbReference type="GO" id="GO:0005524">
    <property type="term" value="F:ATP binding"/>
    <property type="evidence" value="ECO:0007669"/>
    <property type="project" value="UniProtKB-UniRule"/>
</dbReference>
<feature type="region of interest" description="Disordered" evidence="9">
    <location>
        <begin position="121"/>
        <end position="172"/>
    </location>
</feature>
<dbReference type="GO" id="GO:0008270">
    <property type="term" value="F:zinc ion binding"/>
    <property type="evidence" value="ECO:0007669"/>
    <property type="project" value="UniProtKB-UniRule"/>
</dbReference>
<name>A0A5C5BAT8_9MICO</name>
<feature type="domain" description="Primosomal protein N' 3' DNA-binding" evidence="10">
    <location>
        <begin position="3"/>
        <end position="104"/>
    </location>
</feature>
<gene>
    <name evidence="8" type="primary">priA</name>
    <name evidence="11" type="ORF">FH969_13325</name>
</gene>
<keyword evidence="6 8" id="KW-0067">ATP-binding</keyword>
<feature type="binding site" evidence="8">
    <location>
        <position position="413"/>
    </location>
    <ligand>
        <name>Zn(2+)</name>
        <dbReference type="ChEBI" id="CHEBI:29105"/>
        <label>1</label>
    </ligand>
</feature>
<feature type="binding site" evidence="8">
    <location>
        <position position="455"/>
    </location>
    <ligand>
        <name>Zn(2+)</name>
        <dbReference type="ChEBI" id="CHEBI:29105"/>
        <label>1</label>
    </ligand>
</feature>
<keyword evidence="1 8" id="KW-0639">Primosome</keyword>
<evidence type="ECO:0000313" key="11">
    <source>
        <dbReference type="EMBL" id="TNU73075.1"/>
    </source>
</evidence>
<dbReference type="InterPro" id="IPR041222">
    <property type="entry name" value="PriA_3primeBD"/>
</dbReference>
<keyword evidence="4 8" id="KW-0547">Nucleotide-binding</keyword>
<dbReference type="InterPro" id="IPR005259">
    <property type="entry name" value="PriA"/>
</dbReference>
<evidence type="ECO:0000256" key="3">
    <source>
        <dbReference type="ARBA" id="ARBA00022723"/>
    </source>
</evidence>
<evidence type="ECO:0000256" key="5">
    <source>
        <dbReference type="ARBA" id="ARBA00022833"/>
    </source>
</evidence>
<keyword evidence="7 8" id="KW-0238">DNA-binding</keyword>
<dbReference type="InterPro" id="IPR027417">
    <property type="entry name" value="P-loop_NTPase"/>
</dbReference>
<comment type="caution">
    <text evidence="11">The sequence shown here is derived from an EMBL/GenBank/DDBJ whole genome shotgun (WGS) entry which is preliminary data.</text>
</comment>
<proteinExistence type="inferred from homology"/>
<dbReference type="AlphaFoldDB" id="A0A5C5BAT8"/>
<sequence length="687" mass="72190">MDVPLPHLDRPFDYLVPTTLPGAESPDAVGPGMRVKVPFAGRDRDGWVLRVRDATEEDAARRLAPLRRLVSPVATLTPTVLALARVVADRYAGSLPDVVRFAVPPRHARAEAGVLAALEKRRASGAETGDGEAETRDGEREAKTSDSEGRRSAADDAGEPPTPADLDPAGWRDITGGEALLRRLADGEAPRAVWTHTGTPAAARDMLVAAASATRAAGRSVLIVVPDVRDVDRVVPALAEALKEEVVRLVASDGPSVRARAHLRALTGLARIVVGTRSAAWAPMPDLGLLVCWDDGDDSLAEQRAPYPHAAQVLALRAEPERAALLLGSVSRSTWAQHLVATGWAVSLRGDRAVVRRTAPRVTAPDAEDLERAGPGGAARIPTPAWRAVKDALERGPVLVQAPRAGYVPHLVCARCREIARCPACGGSLAATDAAPAPVCGTCGTVAEGWTCPECHGHRLRAMRVGAQRTAEELGRAFPQTPVVVSEAARGVVADVDERPRIVVATPGSEPEAASGYAAAVLLDGALATSLPGLSGGEEAVRRWLHAASLVRSAHDGGRVVLTGGGDARVLQTLVRWDPVTFAERDLAERRELRFPPTVRAVALTGELGAVTDLLMEIELPDGAELLGPFPAPVAGEDEGVDTVRAVLRAPLQLGPQLSAAVRAGLGVRSAHKRAGSVRVVVDPRDM</sequence>
<comment type="cofactor">
    <cofactor evidence="8">
        <name>Zn(2+)</name>
        <dbReference type="ChEBI" id="CHEBI:29105"/>
    </cofactor>
    <text evidence="8">Binds 2 zinc ions per subunit.</text>
</comment>
<keyword evidence="12" id="KW-1185">Reference proteome</keyword>
<dbReference type="PANTHER" id="PTHR30580:SF0">
    <property type="entry name" value="PRIMOSOMAL PROTEIN N"/>
    <property type="match status" value="1"/>
</dbReference>
<dbReference type="GO" id="GO:1990077">
    <property type="term" value="C:primosome complex"/>
    <property type="evidence" value="ECO:0007669"/>
    <property type="project" value="UniProtKB-UniRule"/>
</dbReference>
<feature type="binding site" evidence="8">
    <location>
        <position position="452"/>
    </location>
    <ligand>
        <name>Zn(2+)</name>
        <dbReference type="ChEBI" id="CHEBI:29105"/>
        <label>1</label>
    </ligand>
</feature>
<dbReference type="Pfam" id="PF17764">
    <property type="entry name" value="PriA_3primeBD"/>
    <property type="match status" value="1"/>
</dbReference>
<dbReference type="Proteomes" id="UP000313849">
    <property type="component" value="Unassembled WGS sequence"/>
</dbReference>
<feature type="compositionally biased region" description="Basic and acidic residues" evidence="9">
    <location>
        <begin position="133"/>
        <end position="154"/>
    </location>
</feature>
<evidence type="ECO:0000259" key="10">
    <source>
        <dbReference type="Pfam" id="PF17764"/>
    </source>
</evidence>
<protein>
    <recommendedName>
        <fullName evidence="8">Probable replication restart protein PriA</fullName>
    </recommendedName>
    <alternativeName>
        <fullName evidence="8">Putative ATP-dependent DNA helicase PriA</fullName>
    </alternativeName>
</protein>
<dbReference type="GO" id="GO:0006270">
    <property type="term" value="P:DNA replication initiation"/>
    <property type="evidence" value="ECO:0007669"/>
    <property type="project" value="TreeGrafter"/>
</dbReference>
<evidence type="ECO:0000256" key="4">
    <source>
        <dbReference type="ARBA" id="ARBA00022741"/>
    </source>
</evidence>
<evidence type="ECO:0000256" key="7">
    <source>
        <dbReference type="ARBA" id="ARBA00023125"/>
    </source>
</evidence>
<dbReference type="Gene3D" id="3.40.1440.60">
    <property type="entry name" value="PriA, 3(prime) DNA-binding domain"/>
    <property type="match status" value="1"/>
</dbReference>
<reference evidence="11 12" key="1">
    <citation type="submission" date="2019-06" db="EMBL/GenBank/DDBJ databases">
        <title>Draft genome sequence of Miniimonas arenae KCTC 19750T isolated from sea sand.</title>
        <authorList>
            <person name="Park S.-J."/>
        </authorList>
    </citation>
    <scope>NUCLEOTIDE SEQUENCE [LARGE SCALE GENOMIC DNA]</scope>
    <source>
        <strain evidence="11 12">KCTC 19750</strain>
    </source>
</reference>
<dbReference type="SUPFAM" id="SSF52540">
    <property type="entry name" value="P-loop containing nucleoside triphosphate hydrolases"/>
    <property type="match status" value="1"/>
</dbReference>
<dbReference type="EMBL" id="VENP01000067">
    <property type="protein sequence ID" value="TNU73075.1"/>
    <property type="molecule type" value="Genomic_DNA"/>
</dbReference>
<dbReference type="GO" id="GO:0043138">
    <property type="term" value="F:3'-5' DNA helicase activity"/>
    <property type="evidence" value="ECO:0007669"/>
    <property type="project" value="TreeGrafter"/>
</dbReference>
<evidence type="ECO:0000256" key="1">
    <source>
        <dbReference type="ARBA" id="ARBA00022515"/>
    </source>
</evidence>
<feature type="binding site" evidence="8">
    <location>
        <position position="422"/>
    </location>
    <ligand>
        <name>Zn(2+)</name>
        <dbReference type="ChEBI" id="CHEBI:29105"/>
        <label>2</label>
    </ligand>
</feature>
<organism evidence="11 12">
    <name type="scientific">Miniimonas arenae</name>
    <dbReference type="NCBI Taxonomy" id="676201"/>
    <lineage>
        <taxon>Bacteria</taxon>
        <taxon>Bacillati</taxon>
        <taxon>Actinomycetota</taxon>
        <taxon>Actinomycetes</taxon>
        <taxon>Micrococcales</taxon>
        <taxon>Beutenbergiaceae</taxon>
        <taxon>Miniimonas</taxon>
    </lineage>
</organism>
<evidence type="ECO:0000256" key="6">
    <source>
        <dbReference type="ARBA" id="ARBA00022840"/>
    </source>
</evidence>
<keyword evidence="5 8" id="KW-0862">Zinc</keyword>